<accession>A0ABU2PYM4</accession>
<evidence type="ECO:0000313" key="3">
    <source>
        <dbReference type="Proteomes" id="UP001180503"/>
    </source>
</evidence>
<reference evidence="3 4" key="1">
    <citation type="submission" date="2023-07" db="EMBL/GenBank/DDBJ databases">
        <title>30 novel species of actinomycetes from the DSMZ collection.</title>
        <authorList>
            <person name="Nouioui I."/>
        </authorList>
    </citation>
    <scope>NUCLEOTIDE SEQUENCE [LARGE SCALE GENOMIC DNA]</scope>
    <source>
        <strain evidence="2 3">DSM 41635</strain>
        <strain evidence="4">DSM 41636</strain>
    </source>
</reference>
<evidence type="ECO:0000313" key="2">
    <source>
        <dbReference type="EMBL" id="MDT0401953.1"/>
    </source>
</evidence>
<comment type="caution">
    <text evidence="1">The sequence shown here is derived from an EMBL/GenBank/DDBJ whole genome shotgun (WGS) entry which is preliminary data.</text>
</comment>
<dbReference type="RefSeq" id="WP_311645952.1">
    <property type="nucleotide sequence ID" value="NZ_JAVRFA010000029.1"/>
</dbReference>
<organism evidence="1 4">
    <name type="scientific">Streptomyces edwardsiae</name>
    <dbReference type="NCBI Taxonomy" id="3075527"/>
    <lineage>
        <taxon>Bacteria</taxon>
        <taxon>Bacillati</taxon>
        <taxon>Actinomycetota</taxon>
        <taxon>Actinomycetes</taxon>
        <taxon>Kitasatosporales</taxon>
        <taxon>Streptomycetaceae</taxon>
        <taxon>Streptomyces</taxon>
    </lineage>
</organism>
<protein>
    <submittedName>
        <fullName evidence="1">Uncharacterized protein</fullName>
    </submittedName>
</protein>
<evidence type="ECO:0000313" key="1">
    <source>
        <dbReference type="EMBL" id="MDT0397253.1"/>
    </source>
</evidence>
<gene>
    <name evidence="2" type="ORF">RM528_08785</name>
    <name evidence="1" type="ORF">RM705_21555</name>
</gene>
<dbReference type="Proteomes" id="UP001183881">
    <property type="component" value="Unassembled WGS sequence"/>
</dbReference>
<sequence length="54" mass="6122">MSKVTRRTLVIAFVIWSFFAYPWFDRGCDIAEAYTAVIKYGTPEGLEPLPACYG</sequence>
<dbReference type="Proteomes" id="UP001180503">
    <property type="component" value="Unassembled WGS sequence"/>
</dbReference>
<reference evidence="1" key="2">
    <citation type="submission" date="2024-05" db="EMBL/GenBank/DDBJ databases">
        <title>30 novel species of actinomycetes from the DSMZ collection.</title>
        <authorList>
            <person name="Nouioui I."/>
        </authorList>
    </citation>
    <scope>NUCLEOTIDE SEQUENCE</scope>
    <source>
        <strain evidence="1">DSM 41636</strain>
    </source>
</reference>
<keyword evidence="4" id="KW-1185">Reference proteome</keyword>
<evidence type="ECO:0000313" key="4">
    <source>
        <dbReference type="Proteomes" id="UP001183881"/>
    </source>
</evidence>
<name>A0ABU2PYM4_9ACTN</name>
<proteinExistence type="predicted"/>
<dbReference type="EMBL" id="JAVRFA010000029">
    <property type="protein sequence ID" value="MDT0397253.1"/>
    <property type="molecule type" value="Genomic_DNA"/>
</dbReference>
<dbReference type="EMBL" id="JAVRFB010000005">
    <property type="protein sequence ID" value="MDT0401953.1"/>
    <property type="molecule type" value="Genomic_DNA"/>
</dbReference>